<comment type="caution">
    <text evidence="2">The sequence shown here is derived from an EMBL/GenBank/DDBJ whole genome shotgun (WGS) entry which is preliminary data.</text>
</comment>
<proteinExistence type="predicted"/>
<dbReference type="InParanoid" id="A0A482XJB8"/>
<accession>A0A482XJB8</accession>
<name>A0A482XJB8_LAOST</name>
<protein>
    <submittedName>
        <fullName evidence="2">Uncharacterized protein</fullName>
    </submittedName>
</protein>
<evidence type="ECO:0000313" key="3">
    <source>
        <dbReference type="Proteomes" id="UP000291343"/>
    </source>
</evidence>
<gene>
    <name evidence="2" type="ORF">LSTR_LSTR008320</name>
</gene>
<feature type="region of interest" description="Disordered" evidence="1">
    <location>
        <begin position="105"/>
        <end position="148"/>
    </location>
</feature>
<sequence>MEGESNNAGDKQIETSIIDSIAEIMEELPEEIRNPSTPEGYIIHEGGLYPKPSTIRMLERAGKLPPNLPPEFLAFMHLDDKDLDILFQSDSPMSILRQLYEEGFEETSDNAEATNDNATVGEEPAVAEDGQLSEETTAVGEQGPEEDADIKMKNLLDKEKLSQLKRLRDEGLLPKQPPPNTEALLNELIEESDMSTDDSNGSEGSQTKIPYGYISDPKLLPKEKFNFGYKNDCFKLLTRFSASKDQSFKDFTEEWKKMKFYAVFRQHWTLDYDDLKEMYGDEDVERERVEERAHYEKEDQTEEERLNHEEALHIIREEDEAEWRHQYIMESVPELFLIPKIFMLPEYPKVFNRGAFYMLYALYYRQEFKTDDTLTTGEFCISFDLTEFCLFKQICDGETEQGKHELKYMYHKRVEDGGINFKSSFNDYNDFDIGDLETWYYYRLWEWKEGIMVSEEWDEIYKAYKSLFKDGADIKLRESLWDLIVNMKNKGDIIKVRHSPIPKTDFDNHDEDDGDSDNDGDGDNHDFGNNDDDNGGYKTIPEYFNEFPEVLPDPEPESDDSSPPIPNMEVDPPISPTTKGSTSEQNIPDEIPEVISDSDSKVICLDDSEKSSSTEGSTSEQSTEEISDSEVICLDDPDNSSPSTPNMEVDSPTSPSTKASTSEQVISSLNMDEIPAAIPDSEPPNNRLDDSSPPIVETSVTGEDPPTASSPEASTSK</sequence>
<evidence type="ECO:0000256" key="1">
    <source>
        <dbReference type="SAM" id="MobiDB-lite"/>
    </source>
</evidence>
<feature type="region of interest" description="Disordered" evidence="1">
    <location>
        <begin position="499"/>
        <end position="717"/>
    </location>
</feature>
<dbReference type="EMBL" id="QKKF02007569">
    <property type="protein sequence ID" value="RZF45943.1"/>
    <property type="molecule type" value="Genomic_DNA"/>
</dbReference>
<dbReference type="OrthoDB" id="6647023at2759"/>
<dbReference type="Proteomes" id="UP000291343">
    <property type="component" value="Unassembled WGS sequence"/>
</dbReference>
<feature type="compositionally biased region" description="Acidic residues" evidence="1">
    <location>
        <begin position="508"/>
        <end position="521"/>
    </location>
</feature>
<feature type="compositionally biased region" description="Polar residues" evidence="1">
    <location>
        <begin position="576"/>
        <end position="586"/>
    </location>
</feature>
<feature type="compositionally biased region" description="Low complexity" evidence="1">
    <location>
        <begin position="705"/>
        <end position="717"/>
    </location>
</feature>
<organism evidence="2 3">
    <name type="scientific">Laodelphax striatellus</name>
    <name type="common">Small brown planthopper</name>
    <name type="synonym">Delphax striatella</name>
    <dbReference type="NCBI Taxonomy" id="195883"/>
    <lineage>
        <taxon>Eukaryota</taxon>
        <taxon>Metazoa</taxon>
        <taxon>Ecdysozoa</taxon>
        <taxon>Arthropoda</taxon>
        <taxon>Hexapoda</taxon>
        <taxon>Insecta</taxon>
        <taxon>Pterygota</taxon>
        <taxon>Neoptera</taxon>
        <taxon>Paraneoptera</taxon>
        <taxon>Hemiptera</taxon>
        <taxon>Auchenorrhyncha</taxon>
        <taxon>Fulgoroidea</taxon>
        <taxon>Delphacidae</taxon>
        <taxon>Criomorphinae</taxon>
        <taxon>Laodelphax</taxon>
    </lineage>
</organism>
<dbReference type="AlphaFoldDB" id="A0A482XJB8"/>
<keyword evidence="3" id="KW-1185">Reference proteome</keyword>
<reference evidence="2 3" key="1">
    <citation type="journal article" date="2017" name="Gigascience">
        <title>Genome sequence of the small brown planthopper, Laodelphax striatellus.</title>
        <authorList>
            <person name="Zhu J."/>
            <person name="Jiang F."/>
            <person name="Wang X."/>
            <person name="Yang P."/>
            <person name="Bao Y."/>
            <person name="Zhao W."/>
            <person name="Wang W."/>
            <person name="Lu H."/>
            <person name="Wang Q."/>
            <person name="Cui N."/>
            <person name="Li J."/>
            <person name="Chen X."/>
            <person name="Luo L."/>
            <person name="Yu J."/>
            <person name="Kang L."/>
            <person name="Cui F."/>
        </authorList>
    </citation>
    <scope>NUCLEOTIDE SEQUENCE [LARGE SCALE GENOMIC DNA]</scope>
    <source>
        <strain evidence="2">Lst14</strain>
    </source>
</reference>
<evidence type="ECO:0000313" key="2">
    <source>
        <dbReference type="EMBL" id="RZF45943.1"/>
    </source>
</evidence>
<feature type="compositionally biased region" description="Low complexity" evidence="1">
    <location>
        <begin position="651"/>
        <end position="662"/>
    </location>
</feature>
<feature type="compositionally biased region" description="Acidic residues" evidence="1">
    <location>
        <begin position="622"/>
        <end position="638"/>
    </location>
</feature>